<gene>
    <name evidence="1" type="ORF">H2199_008345</name>
</gene>
<reference evidence="1" key="1">
    <citation type="submission" date="2022-10" db="EMBL/GenBank/DDBJ databases">
        <title>Culturing micro-colonial fungi from biological soil crusts in the Mojave desert and describing Neophaeococcomyces mojavensis, and introducing the new genera and species Taxawa tesnikishii.</title>
        <authorList>
            <person name="Kurbessoian T."/>
            <person name="Stajich J.E."/>
        </authorList>
    </citation>
    <scope>NUCLEOTIDE SEQUENCE</scope>
    <source>
        <strain evidence="1">JES_115</strain>
    </source>
</reference>
<sequence length="384" mass="42559">MPFEKKSVHFGGGNIGRGFVAEFLHKSGYEVVFVDVMDNLIKALQDTPSYKVTEISDEGEATFTIDHYRAINSKYNEADVVEEIATADTVTCAVGPNILKFIAPVIAKGIENRKLDYPIAVIACENMIGATDSLRGFIEGKLSDETKKNLDSKARFANSAIDRIVPQQEPDAGMDVKIEKFFEAEALRGDAAPADQGVHFVDDLQPYIERKLFTVNTGHATAAYTGYNRGKQYVHESMADKEIHDIVRNTLKETASLIVKKHGISTEEQNDYVEKIVKRISNPALKDDVARVGRAPLRKLSRQERFVGPAAALAEMGESVDNLVNAMEMAFRFQNVPGDEESEELAKILKEHDAKAATSKITGLEEDHPLFKRVVEVVEKVQKS</sequence>
<name>A0ACC2YLI5_9PEZI</name>
<keyword evidence="2" id="KW-1185">Reference proteome</keyword>
<comment type="caution">
    <text evidence="1">The sequence shown here is derived from an EMBL/GenBank/DDBJ whole genome shotgun (WGS) entry which is preliminary data.</text>
</comment>
<protein>
    <submittedName>
        <fullName evidence="1">Uncharacterized protein</fullName>
    </submittedName>
</protein>
<proteinExistence type="predicted"/>
<accession>A0ACC2YLI5</accession>
<evidence type="ECO:0000313" key="1">
    <source>
        <dbReference type="EMBL" id="KAJ9635990.1"/>
    </source>
</evidence>
<evidence type="ECO:0000313" key="2">
    <source>
        <dbReference type="Proteomes" id="UP001172680"/>
    </source>
</evidence>
<organism evidence="1 2">
    <name type="scientific">Coniosporium tulheliwenetii</name>
    <dbReference type="NCBI Taxonomy" id="3383036"/>
    <lineage>
        <taxon>Eukaryota</taxon>
        <taxon>Fungi</taxon>
        <taxon>Dikarya</taxon>
        <taxon>Ascomycota</taxon>
        <taxon>Pezizomycotina</taxon>
        <taxon>Dothideomycetes</taxon>
        <taxon>Dothideomycetes incertae sedis</taxon>
        <taxon>Coniosporium</taxon>
    </lineage>
</organism>
<dbReference type="EMBL" id="JAPDRP010000026">
    <property type="protein sequence ID" value="KAJ9635990.1"/>
    <property type="molecule type" value="Genomic_DNA"/>
</dbReference>
<dbReference type="Proteomes" id="UP001172680">
    <property type="component" value="Unassembled WGS sequence"/>
</dbReference>